<dbReference type="PANTHER" id="PTHR47751:SF1">
    <property type="entry name" value="SUPERFAMILY HYDROLASE, PUTATIVE (AFU_ORTHOLOGUE AFUA_2G16580)-RELATED"/>
    <property type="match status" value="1"/>
</dbReference>
<dbReference type="InterPro" id="IPR051411">
    <property type="entry name" value="Polyketide_trans_af380"/>
</dbReference>
<keyword evidence="3" id="KW-1185">Reference proteome</keyword>
<dbReference type="Proteomes" id="UP000032869">
    <property type="component" value="Unassembled WGS sequence"/>
</dbReference>
<reference evidence="2 3" key="1">
    <citation type="submission" date="2014-08" db="EMBL/GenBank/DDBJ databases">
        <title>Genome sequences of NCPPB Pectobacterium isolates.</title>
        <authorList>
            <person name="Glover R.H."/>
            <person name="Sapp M."/>
            <person name="Elphinstone J."/>
        </authorList>
    </citation>
    <scope>NUCLEOTIDE SEQUENCE [LARGE SCALE GENOMIC DNA]</scope>
    <source>
        <strain evidence="2 3">NCPPB 2793</strain>
    </source>
</reference>
<protein>
    <submittedName>
        <fullName evidence="2">DeoR faimly transcriptional regulator</fullName>
    </submittedName>
</protein>
<evidence type="ECO:0000313" key="3">
    <source>
        <dbReference type="Proteomes" id="UP000032869"/>
    </source>
</evidence>
<dbReference type="Gene3D" id="3.40.50.1820">
    <property type="entry name" value="alpha/beta hydrolase"/>
    <property type="match status" value="1"/>
</dbReference>
<dbReference type="Gene3D" id="1.10.10.800">
    <property type="match status" value="1"/>
</dbReference>
<gene>
    <name evidence="2" type="ORF">JV35_08160</name>
</gene>
<dbReference type="PROSITE" id="PS51318">
    <property type="entry name" value="TAT"/>
    <property type="match status" value="1"/>
</dbReference>
<dbReference type="InterPro" id="IPR006311">
    <property type="entry name" value="TAT_signal"/>
</dbReference>
<feature type="domain" description="Dienelactone hydrolase" evidence="1">
    <location>
        <begin position="95"/>
        <end position="202"/>
    </location>
</feature>
<evidence type="ECO:0000313" key="2">
    <source>
        <dbReference type="EMBL" id="KFX21152.1"/>
    </source>
</evidence>
<organism evidence="2 3">
    <name type="scientific">Pectobacterium betavasculorum</name>
    <dbReference type="NCBI Taxonomy" id="55207"/>
    <lineage>
        <taxon>Bacteria</taxon>
        <taxon>Pseudomonadati</taxon>
        <taxon>Pseudomonadota</taxon>
        <taxon>Gammaproteobacteria</taxon>
        <taxon>Enterobacterales</taxon>
        <taxon>Pectobacteriaceae</taxon>
        <taxon>Pectobacterium</taxon>
    </lineage>
</organism>
<dbReference type="EMBL" id="JQHL01000002">
    <property type="protein sequence ID" value="KFX21152.1"/>
    <property type="molecule type" value="Genomic_DNA"/>
</dbReference>
<dbReference type="SUPFAM" id="SSF53474">
    <property type="entry name" value="alpha/beta-Hydrolases"/>
    <property type="match status" value="1"/>
</dbReference>
<dbReference type="RefSeq" id="WP_039302448.1">
    <property type="nucleotide sequence ID" value="NZ_JQHL01000002.1"/>
</dbReference>
<dbReference type="InterPro" id="IPR029058">
    <property type="entry name" value="AB_hydrolase_fold"/>
</dbReference>
<dbReference type="InterPro" id="IPR002925">
    <property type="entry name" value="Dienelactn_hydro"/>
</dbReference>
<comment type="caution">
    <text evidence="2">The sequence shown here is derived from an EMBL/GenBank/DDBJ whole genome shotgun (WGS) entry which is preliminary data.</text>
</comment>
<name>A0ABR4V1R1_9GAMM</name>
<dbReference type="Pfam" id="PF01738">
    <property type="entry name" value="DLH"/>
    <property type="match status" value="1"/>
</dbReference>
<dbReference type="PANTHER" id="PTHR47751">
    <property type="entry name" value="SUPERFAMILY HYDROLASE, PUTATIVE (AFU_ORTHOLOGUE AFUA_2G16580)-RELATED"/>
    <property type="match status" value="1"/>
</dbReference>
<proteinExistence type="predicted"/>
<evidence type="ECO:0000259" key="1">
    <source>
        <dbReference type="Pfam" id="PF01738"/>
    </source>
</evidence>
<sequence>MNDKAFNEQRRKFLGTSALVVSGVAMGGSMLMPSLASAASTKSTASASPRATVTVPTVIGYANEKGITIDRVTYSNRNTQTNIVANLFKPADFDKNKRYAAIVVTHPIGGVKEQTAGLYAQKLAEQGFVTLAYDASYQGESGGEPYLMELPSARVDDISCSIDFLSTLPYVDADRIGSLGICGGGGYVLNAAQTEQRIKAVATVSAADIGDLRRNGLANSRTYEQRMKLLKEASEQRTREARGEPIRLTAAVPESTKDFTDSTPVMYREGYEYYRTARAQHPNAPARSVFSSLPAQMAYYAFEQLETISPRPALMIAGDKADSLYFSELAYKKTQEPKELFLVPGASHIDMYDKPQYVTPAVTKLTAFYQQYLA</sequence>
<accession>A0ABR4V1R1</accession>